<dbReference type="Proteomes" id="UP000671828">
    <property type="component" value="Chromosome"/>
</dbReference>
<evidence type="ECO:0000313" key="2">
    <source>
        <dbReference type="EMBL" id="QTR03203.1"/>
    </source>
</evidence>
<dbReference type="EMBL" id="JAFBCL010000001">
    <property type="protein sequence ID" value="MBM7814936.1"/>
    <property type="molecule type" value="Genomic_DNA"/>
</dbReference>
<evidence type="ECO:0000313" key="1">
    <source>
        <dbReference type="EMBL" id="MBM7814936.1"/>
    </source>
</evidence>
<dbReference type="SUPFAM" id="SSF140869">
    <property type="entry name" value="GUN4-like"/>
    <property type="match status" value="1"/>
</dbReference>
<dbReference type="InterPro" id="IPR037215">
    <property type="entry name" value="GUN4-like_sf"/>
</dbReference>
<organism evidence="2 3">
    <name type="scientific">Saccharothrix algeriensis</name>
    <dbReference type="NCBI Taxonomy" id="173560"/>
    <lineage>
        <taxon>Bacteria</taxon>
        <taxon>Bacillati</taxon>
        <taxon>Actinomycetota</taxon>
        <taxon>Actinomycetes</taxon>
        <taxon>Pseudonocardiales</taxon>
        <taxon>Pseudonocardiaceae</taxon>
        <taxon>Saccharothrix</taxon>
    </lineage>
</organism>
<reference evidence="1 4" key="1">
    <citation type="submission" date="2021-01" db="EMBL/GenBank/DDBJ databases">
        <title>Sequencing the genomes of 1000 actinobacteria strains.</title>
        <authorList>
            <person name="Klenk H.-P."/>
        </authorList>
    </citation>
    <scope>NUCLEOTIDE SEQUENCE [LARGE SCALE GENOMIC DNA]</scope>
    <source>
        <strain evidence="1 4">DSM 44581</strain>
    </source>
</reference>
<dbReference type="Proteomes" id="UP001195724">
    <property type="component" value="Unassembled WGS sequence"/>
</dbReference>
<proteinExistence type="predicted"/>
<sequence length="397" mass="43341">MPLVERCVVGVDVEGFSRVVTRRQVLIQLELDRVLGEAAEAAGLPRTRWERRPAGDGELAVLPADVDLVALVRKFVAELDRLLADHNDDHDPRARIRLRVAMHTGVLTPGALGHAGPALVVLSRLLDSDALRRALRAAPDDHLAHLLSESLYRRAVLPEVGGLRPGQFTRVRVCLPGKGFEEDAYLGVPRARGAERPDPPPAGPPALLREIARNAPARRTAVAEREPERVVGEAPPTPLAPLVRVLVDGVRDALADREVGRADQLTTLALLAQAGRRSCLRGADGSRLTDGLLAELDDAWSGASGGRWGFRAQRARLAGVVLSGRRPFRDICLALGWRTGDDDVIPPYPEFARRAGDGATPFYPTLRNPQGEQDARWHDEWSTTVPAAHKRVREWGR</sequence>
<dbReference type="SUPFAM" id="SSF55073">
    <property type="entry name" value="Nucleotide cyclase"/>
    <property type="match status" value="1"/>
</dbReference>
<protein>
    <submittedName>
        <fullName evidence="2">Uncharacterized protein</fullName>
    </submittedName>
</protein>
<evidence type="ECO:0000313" key="4">
    <source>
        <dbReference type="Proteomes" id="UP001195724"/>
    </source>
</evidence>
<accession>A0A8T8HX64</accession>
<gene>
    <name evidence="2" type="ORF">J7S33_30335</name>
    <name evidence="1" type="ORF">JOE68_005801</name>
</gene>
<reference evidence="2" key="2">
    <citation type="submission" date="2021-04" db="EMBL/GenBank/DDBJ databases">
        <title>Saccharothrix algeriensis WGS.</title>
        <authorList>
            <person name="Stuskova K."/>
            <person name="Hakalova E."/>
            <person name="Tebbal A.B."/>
            <person name="Eichmeier A."/>
        </authorList>
    </citation>
    <scope>NUCLEOTIDE SEQUENCE</scope>
    <source>
        <strain evidence="2">NRRL B-24137</strain>
    </source>
</reference>
<dbReference type="EMBL" id="CP072788">
    <property type="protein sequence ID" value="QTR03203.1"/>
    <property type="molecule type" value="Genomic_DNA"/>
</dbReference>
<evidence type="ECO:0000313" key="3">
    <source>
        <dbReference type="Proteomes" id="UP000671828"/>
    </source>
</evidence>
<name>A0A8T8HX64_9PSEU</name>
<dbReference type="RefSeq" id="WP_204845519.1">
    <property type="nucleotide sequence ID" value="NZ_JAFBCL010000001.1"/>
</dbReference>
<keyword evidence="4" id="KW-1185">Reference proteome</keyword>
<dbReference type="AlphaFoldDB" id="A0A8T8HX64"/>
<dbReference type="InterPro" id="IPR029787">
    <property type="entry name" value="Nucleotide_cyclase"/>
</dbReference>